<dbReference type="PROSITE" id="PS01052">
    <property type="entry name" value="CALPONIN_1"/>
    <property type="match status" value="1"/>
</dbReference>
<sequence>MPGPSRPLWQVQGKRDPEQEREAQAWIEAVTGRKFPPGIPYEDVLRDGIFLCQLMNRLQPGIISKINTSGGDYKFMDNLNQFQKACVRYGVPDVDLFQTTDLWDMKNIALVTTTIFAIGRTAYRHPEWRGPWLGPRPSEEHKREFTEQQLRAGEAIIGLQAGTNKGASQAGQNFGASRKIILGK</sequence>
<evidence type="ECO:0000256" key="2">
    <source>
        <dbReference type="RuleBase" id="RU361224"/>
    </source>
</evidence>
<dbReference type="InterPro" id="IPR003096">
    <property type="entry name" value="SM22_calponin"/>
</dbReference>
<dbReference type="GO" id="GO:0051015">
    <property type="term" value="F:actin filament binding"/>
    <property type="evidence" value="ECO:0007669"/>
    <property type="project" value="TreeGrafter"/>
</dbReference>
<gene>
    <name evidence="4" type="ORF">AMK59_6842</name>
</gene>
<evidence type="ECO:0000256" key="1">
    <source>
        <dbReference type="ARBA" id="ARBA00009631"/>
    </source>
</evidence>
<dbReference type="GO" id="GO:0015629">
    <property type="term" value="C:actin cytoskeleton"/>
    <property type="evidence" value="ECO:0007669"/>
    <property type="project" value="TreeGrafter"/>
</dbReference>
<dbReference type="PRINTS" id="PR00888">
    <property type="entry name" value="SM22CALPONIN"/>
</dbReference>
<dbReference type="PANTHER" id="PTHR47385:SF13">
    <property type="entry name" value="CALPONIN"/>
    <property type="match status" value="1"/>
</dbReference>
<dbReference type="OrthoDB" id="21595at2759"/>
<keyword evidence="5" id="KW-1185">Reference proteome</keyword>
<dbReference type="Pfam" id="PF00307">
    <property type="entry name" value="CH"/>
    <property type="match status" value="1"/>
</dbReference>
<dbReference type="GO" id="GO:0007015">
    <property type="term" value="P:actin filament organization"/>
    <property type="evidence" value="ECO:0007669"/>
    <property type="project" value="TreeGrafter"/>
</dbReference>
<dbReference type="Gene3D" id="1.10.418.10">
    <property type="entry name" value="Calponin-like domain"/>
    <property type="match status" value="1"/>
</dbReference>
<evidence type="ECO:0000259" key="3">
    <source>
        <dbReference type="PROSITE" id="PS50021"/>
    </source>
</evidence>
<dbReference type="InterPro" id="IPR036872">
    <property type="entry name" value="CH_dom_sf"/>
</dbReference>
<dbReference type="PANTHER" id="PTHR47385">
    <property type="entry name" value="CALPONIN"/>
    <property type="match status" value="1"/>
</dbReference>
<name>A0A0T6AX20_9SCAR</name>
<dbReference type="PROSITE" id="PS50021">
    <property type="entry name" value="CH"/>
    <property type="match status" value="1"/>
</dbReference>
<evidence type="ECO:0000313" key="5">
    <source>
        <dbReference type="Proteomes" id="UP000051574"/>
    </source>
</evidence>
<dbReference type="EMBL" id="LJIG01022630">
    <property type="protein sequence ID" value="KRT79540.1"/>
    <property type="molecule type" value="Genomic_DNA"/>
</dbReference>
<proteinExistence type="inferred from homology"/>
<dbReference type="Proteomes" id="UP000051574">
    <property type="component" value="Unassembled WGS sequence"/>
</dbReference>
<dbReference type="SUPFAM" id="SSF47576">
    <property type="entry name" value="Calponin-homology domain, CH-domain"/>
    <property type="match status" value="1"/>
</dbReference>
<dbReference type="AlphaFoldDB" id="A0A0T6AX20"/>
<evidence type="ECO:0000313" key="4">
    <source>
        <dbReference type="EMBL" id="KRT79540.1"/>
    </source>
</evidence>
<reference evidence="4 5" key="1">
    <citation type="submission" date="2015-09" db="EMBL/GenBank/DDBJ databases">
        <title>Draft genome of the scarab beetle Oryctes borbonicus.</title>
        <authorList>
            <person name="Meyer J.M."/>
            <person name="Markov G.V."/>
            <person name="Baskaran P."/>
            <person name="Herrmann M."/>
            <person name="Sommer R.J."/>
            <person name="Roedelsperger C."/>
        </authorList>
    </citation>
    <scope>NUCLEOTIDE SEQUENCE [LARGE SCALE GENOMIC DNA]</scope>
    <source>
        <strain evidence="4">OB123</strain>
        <tissue evidence="4">Whole animal</tissue>
    </source>
</reference>
<dbReference type="Pfam" id="PF00402">
    <property type="entry name" value="Calponin"/>
    <property type="match status" value="1"/>
</dbReference>
<dbReference type="CDD" id="cd21207">
    <property type="entry name" value="CH_dMP20-like"/>
    <property type="match status" value="1"/>
</dbReference>
<comment type="similarity">
    <text evidence="1 2">Belongs to the calponin family.</text>
</comment>
<dbReference type="InterPro" id="IPR000557">
    <property type="entry name" value="Calponin_repeat"/>
</dbReference>
<dbReference type="SMART" id="SM00033">
    <property type="entry name" value="CH"/>
    <property type="match status" value="1"/>
</dbReference>
<dbReference type="InterPro" id="IPR001715">
    <property type="entry name" value="CH_dom"/>
</dbReference>
<accession>A0A0T6AX20</accession>
<organism evidence="4 5">
    <name type="scientific">Oryctes borbonicus</name>
    <dbReference type="NCBI Taxonomy" id="1629725"/>
    <lineage>
        <taxon>Eukaryota</taxon>
        <taxon>Metazoa</taxon>
        <taxon>Ecdysozoa</taxon>
        <taxon>Arthropoda</taxon>
        <taxon>Hexapoda</taxon>
        <taxon>Insecta</taxon>
        <taxon>Pterygota</taxon>
        <taxon>Neoptera</taxon>
        <taxon>Endopterygota</taxon>
        <taxon>Coleoptera</taxon>
        <taxon>Polyphaga</taxon>
        <taxon>Scarabaeiformia</taxon>
        <taxon>Scarabaeidae</taxon>
        <taxon>Dynastinae</taxon>
        <taxon>Oryctes</taxon>
    </lineage>
</organism>
<dbReference type="PROSITE" id="PS51122">
    <property type="entry name" value="CALPONIN_2"/>
    <property type="match status" value="1"/>
</dbReference>
<protein>
    <recommendedName>
        <fullName evidence="2">Transgelin</fullName>
    </recommendedName>
</protein>
<dbReference type="InterPro" id="IPR050606">
    <property type="entry name" value="Calponin-like"/>
</dbReference>
<comment type="caution">
    <text evidence="4">The sequence shown here is derived from an EMBL/GenBank/DDBJ whole genome shotgun (WGS) entry which is preliminary data.</text>
</comment>
<feature type="domain" description="Calponin-homology (CH)" evidence="3">
    <location>
        <begin position="17"/>
        <end position="122"/>
    </location>
</feature>